<evidence type="ECO:0000313" key="2">
    <source>
        <dbReference type="EMBL" id="ELR19858.1"/>
    </source>
</evidence>
<dbReference type="VEuPathDB" id="AmoebaDB:ACA1_049530"/>
<gene>
    <name evidence="2" type="ORF">ACA1_049530</name>
</gene>
<feature type="non-terminal residue" evidence="2">
    <location>
        <position position="1"/>
    </location>
</feature>
<sequence length="130" mass="15080">MEKQEAPSRALHEAWKEYPSIIPHHLVSKLDPKDKEAKWVVLEKVHGANFCFVVNEAEVVTARRTAVLPADERFYGWQEVLTKYRPALHDLYHRVRTLPKLSDTTEVCVFGELFGGKYPHTEVAWRDVPK</sequence>
<dbReference type="GeneID" id="14920730"/>
<organism evidence="2 3">
    <name type="scientific">Acanthamoeba castellanii (strain ATCC 30010 / Neff)</name>
    <dbReference type="NCBI Taxonomy" id="1257118"/>
    <lineage>
        <taxon>Eukaryota</taxon>
        <taxon>Amoebozoa</taxon>
        <taxon>Discosea</taxon>
        <taxon>Longamoebia</taxon>
        <taxon>Centramoebida</taxon>
        <taxon>Acanthamoebidae</taxon>
        <taxon>Acanthamoeba</taxon>
    </lineage>
</organism>
<evidence type="ECO:0000313" key="3">
    <source>
        <dbReference type="Proteomes" id="UP000011083"/>
    </source>
</evidence>
<feature type="domain" description="RNA ligase" evidence="1">
    <location>
        <begin position="38"/>
        <end position="116"/>
    </location>
</feature>
<dbReference type="KEGG" id="acan:ACA1_049530"/>
<reference evidence="2 3" key="1">
    <citation type="journal article" date="2013" name="Genome Biol.">
        <title>Genome of Acanthamoeba castellanii highlights extensive lateral gene transfer and early evolution of tyrosine kinase signaling.</title>
        <authorList>
            <person name="Clarke M."/>
            <person name="Lohan A.J."/>
            <person name="Liu B."/>
            <person name="Lagkouvardos I."/>
            <person name="Roy S."/>
            <person name="Zafar N."/>
            <person name="Bertelli C."/>
            <person name="Schilde C."/>
            <person name="Kianianmomeni A."/>
            <person name="Burglin T.R."/>
            <person name="Frech C."/>
            <person name="Turcotte B."/>
            <person name="Kopec K.O."/>
            <person name="Synnott J.M."/>
            <person name="Choo C."/>
            <person name="Paponov I."/>
            <person name="Finkler A."/>
            <person name="Soon Heng Tan C."/>
            <person name="Hutchins A.P."/>
            <person name="Weinmeier T."/>
            <person name="Rattei T."/>
            <person name="Chu J.S."/>
            <person name="Gimenez G."/>
            <person name="Irimia M."/>
            <person name="Rigden D.J."/>
            <person name="Fitzpatrick D.A."/>
            <person name="Lorenzo-Morales J."/>
            <person name="Bateman A."/>
            <person name="Chiu C.H."/>
            <person name="Tang P."/>
            <person name="Hegemann P."/>
            <person name="Fromm H."/>
            <person name="Raoult D."/>
            <person name="Greub G."/>
            <person name="Miranda-Saavedra D."/>
            <person name="Chen N."/>
            <person name="Nash P."/>
            <person name="Ginger M.L."/>
            <person name="Horn M."/>
            <person name="Schaap P."/>
            <person name="Caler L."/>
            <person name="Loftus B."/>
        </authorList>
    </citation>
    <scope>NUCLEOTIDE SEQUENCE [LARGE SCALE GENOMIC DNA]</scope>
    <source>
        <strain evidence="2 3">Neff</strain>
    </source>
</reference>
<dbReference type="InterPro" id="IPR021122">
    <property type="entry name" value="RNA_ligase_dom_REL/Rnl2"/>
</dbReference>
<dbReference type="RefSeq" id="XP_004341961.1">
    <property type="nucleotide sequence ID" value="XM_004341913.1"/>
</dbReference>
<dbReference type="Gene3D" id="3.30.470.30">
    <property type="entry name" value="DNA ligase/mRNA capping enzyme"/>
    <property type="match status" value="1"/>
</dbReference>
<dbReference type="SUPFAM" id="SSF56091">
    <property type="entry name" value="DNA ligase/mRNA capping enzyme, catalytic domain"/>
    <property type="match status" value="1"/>
</dbReference>
<keyword evidence="3" id="KW-1185">Reference proteome</keyword>
<dbReference type="AlphaFoldDB" id="L8H546"/>
<name>L8H546_ACACF</name>
<accession>L8H546</accession>
<proteinExistence type="predicted"/>
<evidence type="ECO:0000259" key="1">
    <source>
        <dbReference type="Pfam" id="PF09414"/>
    </source>
</evidence>
<dbReference type="OrthoDB" id="6142248at2759"/>
<dbReference type="GO" id="GO:0016874">
    <property type="term" value="F:ligase activity"/>
    <property type="evidence" value="ECO:0007669"/>
    <property type="project" value="UniProtKB-KW"/>
</dbReference>
<dbReference type="Proteomes" id="UP000011083">
    <property type="component" value="Unassembled WGS sequence"/>
</dbReference>
<dbReference type="EMBL" id="KB007928">
    <property type="protein sequence ID" value="ELR19858.1"/>
    <property type="molecule type" value="Genomic_DNA"/>
</dbReference>
<protein>
    <submittedName>
        <fullName evidence="2">Mitochondrial RNA ligase 2, putative</fullName>
    </submittedName>
</protein>
<dbReference type="Pfam" id="PF09414">
    <property type="entry name" value="RNA_ligase"/>
    <property type="match status" value="1"/>
</dbReference>
<keyword evidence="2" id="KW-0436">Ligase</keyword>